<feature type="binding site" evidence="7">
    <location>
        <position position="114"/>
    </location>
    <ligand>
        <name>Zn(2+)</name>
        <dbReference type="ChEBI" id="CHEBI:29105"/>
        <label>1</label>
    </ligand>
</feature>
<dbReference type="Gene3D" id="3.60.15.10">
    <property type="entry name" value="Ribonuclease Z/Hydroxyacylglutathione hydrolase-like"/>
    <property type="match status" value="1"/>
</dbReference>
<evidence type="ECO:0000259" key="8">
    <source>
        <dbReference type="SMART" id="SM00849"/>
    </source>
</evidence>
<dbReference type="GO" id="GO:0046872">
    <property type="term" value="F:metal ion binding"/>
    <property type="evidence" value="ECO:0007669"/>
    <property type="project" value="UniProtKB-KW"/>
</dbReference>
<organism evidence="9 10">
    <name type="scientific">Plesiocystis pacifica SIR-1</name>
    <dbReference type="NCBI Taxonomy" id="391625"/>
    <lineage>
        <taxon>Bacteria</taxon>
        <taxon>Pseudomonadati</taxon>
        <taxon>Myxococcota</taxon>
        <taxon>Polyangia</taxon>
        <taxon>Nannocystales</taxon>
        <taxon>Nannocystaceae</taxon>
        <taxon>Plesiocystis</taxon>
    </lineage>
</organism>
<feature type="binding site" evidence="7">
    <location>
        <position position="169"/>
    </location>
    <ligand>
        <name>Zn(2+)</name>
        <dbReference type="ChEBI" id="CHEBI:29105"/>
        <label>2</label>
    </ligand>
</feature>
<dbReference type="InterPro" id="IPR050110">
    <property type="entry name" value="Glyoxalase_II_hydrolase"/>
</dbReference>
<dbReference type="Pfam" id="PF00753">
    <property type="entry name" value="Lactamase_B"/>
    <property type="match status" value="1"/>
</dbReference>
<comment type="subunit">
    <text evidence="7">Monomer.</text>
</comment>
<feature type="binding site" evidence="7">
    <location>
        <position position="131"/>
    </location>
    <ligand>
        <name>Zn(2+)</name>
        <dbReference type="ChEBI" id="CHEBI:29105"/>
        <label>1</label>
    </ligand>
</feature>
<dbReference type="GO" id="GO:0004416">
    <property type="term" value="F:hydroxyacylglutathione hydrolase activity"/>
    <property type="evidence" value="ECO:0007669"/>
    <property type="project" value="UniProtKB-UniRule"/>
</dbReference>
<dbReference type="InterPro" id="IPR017782">
    <property type="entry name" value="Hydroxyacylglutathione_Hdrlase"/>
</dbReference>
<evidence type="ECO:0000256" key="6">
    <source>
        <dbReference type="ARBA" id="ARBA00022833"/>
    </source>
</evidence>
<feature type="binding site" evidence="7">
    <location>
        <position position="131"/>
    </location>
    <ligand>
        <name>Zn(2+)</name>
        <dbReference type="ChEBI" id="CHEBI:29105"/>
        <label>2</label>
    </ligand>
</feature>
<dbReference type="SUPFAM" id="SSF56281">
    <property type="entry name" value="Metallo-hydrolase/oxidoreductase"/>
    <property type="match status" value="1"/>
</dbReference>
<dbReference type="NCBIfam" id="TIGR03413">
    <property type="entry name" value="GSH_gloB"/>
    <property type="match status" value="1"/>
</dbReference>
<feature type="domain" description="Metallo-beta-lactamase" evidence="8">
    <location>
        <begin position="6"/>
        <end position="169"/>
    </location>
</feature>
<keyword evidence="4 7" id="KW-0479">Metal-binding</keyword>
<comment type="catalytic activity">
    <reaction evidence="1 7">
        <text>an S-(2-hydroxyacyl)glutathione + H2O = a 2-hydroxy carboxylate + glutathione + H(+)</text>
        <dbReference type="Rhea" id="RHEA:21864"/>
        <dbReference type="ChEBI" id="CHEBI:15377"/>
        <dbReference type="ChEBI" id="CHEBI:15378"/>
        <dbReference type="ChEBI" id="CHEBI:57925"/>
        <dbReference type="ChEBI" id="CHEBI:58896"/>
        <dbReference type="ChEBI" id="CHEBI:71261"/>
        <dbReference type="EC" id="3.1.2.6"/>
    </reaction>
</comment>
<keyword evidence="10" id="KW-1185">Reference proteome</keyword>
<dbReference type="UniPathway" id="UPA00619">
    <property type="reaction ID" value="UER00676"/>
</dbReference>
<feature type="binding site" evidence="7">
    <location>
        <position position="53"/>
    </location>
    <ligand>
        <name>Zn(2+)</name>
        <dbReference type="ChEBI" id="CHEBI:29105"/>
        <label>2</label>
    </ligand>
</feature>
<evidence type="ECO:0000313" key="10">
    <source>
        <dbReference type="Proteomes" id="UP000005801"/>
    </source>
</evidence>
<dbReference type="PANTHER" id="PTHR43705">
    <property type="entry name" value="HYDROXYACYLGLUTATHIONE HYDROLASE"/>
    <property type="match status" value="1"/>
</dbReference>
<dbReference type="EC" id="3.1.2.6" evidence="7"/>
<dbReference type="Proteomes" id="UP000005801">
    <property type="component" value="Unassembled WGS sequence"/>
</dbReference>
<dbReference type="HAMAP" id="MF_01374">
    <property type="entry name" value="Glyoxalase_2"/>
    <property type="match status" value="1"/>
</dbReference>
<feature type="binding site" evidence="7">
    <location>
        <position position="51"/>
    </location>
    <ligand>
        <name>Zn(2+)</name>
        <dbReference type="ChEBI" id="CHEBI:29105"/>
        <label>1</label>
    </ligand>
</feature>
<dbReference type="InterPro" id="IPR032282">
    <property type="entry name" value="HAGH_C"/>
</dbReference>
<evidence type="ECO:0000256" key="1">
    <source>
        <dbReference type="ARBA" id="ARBA00001623"/>
    </source>
</evidence>
<comment type="function">
    <text evidence="7">Thiolesterase that catalyzes the hydrolysis of S-D-lactoyl-glutathione to form glutathione and D-lactic acid.</text>
</comment>
<reference evidence="9 10" key="1">
    <citation type="submission" date="2007-06" db="EMBL/GenBank/DDBJ databases">
        <authorList>
            <person name="Shimkets L."/>
            <person name="Ferriera S."/>
            <person name="Johnson J."/>
            <person name="Kravitz S."/>
            <person name="Beeson K."/>
            <person name="Sutton G."/>
            <person name="Rogers Y.-H."/>
            <person name="Friedman R."/>
            <person name="Frazier M."/>
            <person name="Venter J.C."/>
        </authorList>
    </citation>
    <scope>NUCLEOTIDE SEQUENCE [LARGE SCALE GENOMIC DNA]</scope>
    <source>
        <strain evidence="9 10">SIR-1</strain>
    </source>
</reference>
<dbReference type="InterPro" id="IPR036866">
    <property type="entry name" value="RibonucZ/Hydroxyglut_hydro"/>
</dbReference>
<feature type="binding site" evidence="7">
    <location>
        <position position="54"/>
    </location>
    <ligand>
        <name>Zn(2+)</name>
        <dbReference type="ChEBI" id="CHEBI:29105"/>
        <label>2</label>
    </ligand>
</feature>
<evidence type="ECO:0000256" key="2">
    <source>
        <dbReference type="ARBA" id="ARBA00004963"/>
    </source>
</evidence>
<keyword evidence="6 7" id="KW-0862">Zinc</keyword>
<feature type="binding site" evidence="7">
    <location>
        <position position="49"/>
    </location>
    <ligand>
        <name>Zn(2+)</name>
        <dbReference type="ChEBI" id="CHEBI:29105"/>
        <label>1</label>
    </ligand>
</feature>
<dbReference type="PIRSF" id="PIRSF005457">
    <property type="entry name" value="Glx"/>
    <property type="match status" value="1"/>
</dbReference>
<evidence type="ECO:0000313" key="9">
    <source>
        <dbReference type="EMBL" id="EDM81418.1"/>
    </source>
</evidence>
<dbReference type="EMBL" id="ABCS01000003">
    <property type="protein sequence ID" value="EDM81418.1"/>
    <property type="molecule type" value="Genomic_DNA"/>
</dbReference>
<evidence type="ECO:0000256" key="5">
    <source>
        <dbReference type="ARBA" id="ARBA00022801"/>
    </source>
</evidence>
<dbReference type="CDD" id="cd07723">
    <property type="entry name" value="hydroxyacylglutathione_hydrolase_MBL-fold"/>
    <property type="match status" value="1"/>
</dbReference>
<name>A6FY39_9BACT</name>
<evidence type="ECO:0000256" key="7">
    <source>
        <dbReference type="HAMAP-Rule" id="MF_01374"/>
    </source>
</evidence>
<gene>
    <name evidence="7" type="primary">gloB</name>
    <name evidence="9" type="ORF">PPSIR1_39545</name>
</gene>
<accession>A6FY39</accession>
<dbReference type="eggNOG" id="COG0491">
    <property type="taxonomic scope" value="Bacteria"/>
</dbReference>
<comment type="pathway">
    <text evidence="2 7">Secondary metabolite metabolism; methylglyoxal degradation; (R)-lactate from methylglyoxal: step 2/2.</text>
</comment>
<dbReference type="InterPro" id="IPR001279">
    <property type="entry name" value="Metallo-B-lactamas"/>
</dbReference>
<comment type="cofactor">
    <cofactor evidence="7">
        <name>Zn(2+)</name>
        <dbReference type="ChEBI" id="CHEBI:29105"/>
    </cofactor>
    <text evidence="7">Binds 2 Zn(2+) ions per subunit.</text>
</comment>
<protein>
    <recommendedName>
        <fullName evidence="7">Hydroxyacylglutathione hydrolase</fullName>
        <ecNumber evidence="7">3.1.2.6</ecNumber>
    </recommendedName>
    <alternativeName>
        <fullName evidence="7">Glyoxalase II</fullName>
        <shortName evidence="7">Glx II</shortName>
    </alternativeName>
</protein>
<keyword evidence="5 7" id="KW-0378">Hydrolase</keyword>
<dbReference type="Pfam" id="PF16123">
    <property type="entry name" value="HAGH_C"/>
    <property type="match status" value="1"/>
</dbReference>
<dbReference type="GO" id="GO:0019243">
    <property type="term" value="P:methylglyoxal catabolic process to D-lactate via S-lactoyl-glutathione"/>
    <property type="evidence" value="ECO:0007669"/>
    <property type="project" value="UniProtKB-UniRule"/>
</dbReference>
<dbReference type="InterPro" id="IPR035680">
    <property type="entry name" value="Clx_II_MBL"/>
</dbReference>
<evidence type="ECO:0000256" key="3">
    <source>
        <dbReference type="ARBA" id="ARBA00006759"/>
    </source>
</evidence>
<dbReference type="SMART" id="SM00849">
    <property type="entry name" value="Lactamase_B"/>
    <property type="match status" value="1"/>
</dbReference>
<evidence type="ECO:0000256" key="4">
    <source>
        <dbReference type="ARBA" id="ARBA00022723"/>
    </source>
</evidence>
<dbReference type="PANTHER" id="PTHR43705:SF1">
    <property type="entry name" value="HYDROXYACYLGLUTATHIONE HYDROLASE GLOB"/>
    <property type="match status" value="1"/>
</dbReference>
<sequence length="270" mass="28963">MPFWTDNFTWLLVCEATGEAAAIDGGVAEPVLEYVEAHGLRLTTILTTHTHPDHIGLHKALDKAERLGALRVVGSRSRLGTIPGLDGPKGEPVDEGDVVRLGALEGQVMLTEGHIDGHVSYRFGELLFCGDTLFAGGCGYLFDGPAATMHASLQRLAGLPESTKVVCAHEYTQDNLRFAWSVEPDNAALAERIREVWAIRARGESTVPSTIGLERATNPFLRVDSPTILASLRAGSPEASLNDGAEAFAALRALKDGKAYKQLPESNLPL</sequence>
<comment type="caution">
    <text evidence="9">The sequence shown here is derived from an EMBL/GenBank/DDBJ whole genome shotgun (WGS) entry which is preliminary data.</text>
</comment>
<proteinExistence type="inferred from homology"/>
<comment type="similarity">
    <text evidence="3 7">Belongs to the metallo-beta-lactamase superfamily. Glyoxalase II family.</text>
</comment>
<dbReference type="AlphaFoldDB" id="A6FY39"/>
<dbReference type="STRING" id="391625.PPSIR1_39545"/>